<dbReference type="EMBL" id="BNDV01000017">
    <property type="protein sequence ID" value="GHI17553.1"/>
    <property type="molecule type" value="Genomic_DNA"/>
</dbReference>
<evidence type="ECO:0008006" key="3">
    <source>
        <dbReference type="Google" id="ProtNLM"/>
    </source>
</evidence>
<keyword evidence="2" id="KW-1185">Reference proteome</keyword>
<dbReference type="GeneID" id="86959151"/>
<dbReference type="Pfam" id="PF20242">
    <property type="entry name" value="Emfourin"/>
    <property type="match status" value="1"/>
</dbReference>
<sequence length="101" mass="10772">MRGIGCDAQTVCHTSEQEGTAMLITVTRSGGFAGREKLSALDTSGRTDAADLEELAKRAVTPVADGYRYRITVDDEVLDLQDPCLSDAQRTLIRTVLGVGA</sequence>
<dbReference type="Proteomes" id="UP000660554">
    <property type="component" value="Unassembled WGS sequence"/>
</dbReference>
<name>A0ABQ3NXP8_STRVG</name>
<organism evidence="1 2">
    <name type="scientific">Streptomyces virginiae</name>
    <name type="common">Streptomyces cinnamonensis</name>
    <dbReference type="NCBI Taxonomy" id="1961"/>
    <lineage>
        <taxon>Bacteria</taxon>
        <taxon>Bacillati</taxon>
        <taxon>Actinomycetota</taxon>
        <taxon>Actinomycetes</taxon>
        <taxon>Kitasatosporales</taxon>
        <taxon>Streptomycetaceae</taxon>
        <taxon>Streptomyces</taxon>
    </lineage>
</organism>
<gene>
    <name evidence="1" type="ORF">Scinn_70160</name>
</gene>
<protein>
    <recommendedName>
        <fullName evidence="3">Metalloprotease</fullName>
    </recommendedName>
</protein>
<evidence type="ECO:0000313" key="2">
    <source>
        <dbReference type="Proteomes" id="UP000660554"/>
    </source>
</evidence>
<evidence type="ECO:0000313" key="1">
    <source>
        <dbReference type="EMBL" id="GHI17553.1"/>
    </source>
</evidence>
<proteinExistence type="predicted"/>
<dbReference type="RefSeq" id="WP_308217968.1">
    <property type="nucleotide sequence ID" value="NZ_BMRU01000079.1"/>
</dbReference>
<reference evidence="2" key="1">
    <citation type="submission" date="2020-09" db="EMBL/GenBank/DDBJ databases">
        <title>Whole genome shotgun sequence of Streptomyces cinnamonensis NBRC 15873.</title>
        <authorList>
            <person name="Komaki H."/>
            <person name="Tamura T."/>
        </authorList>
    </citation>
    <scope>NUCLEOTIDE SEQUENCE [LARGE SCALE GENOMIC DNA]</scope>
    <source>
        <strain evidence="2">NBRC 15873</strain>
    </source>
</reference>
<dbReference type="InterPro" id="IPR049457">
    <property type="entry name" value="Emfourin"/>
</dbReference>
<accession>A0ABQ3NXP8</accession>
<comment type="caution">
    <text evidence="1">The sequence shown here is derived from an EMBL/GenBank/DDBJ whole genome shotgun (WGS) entry which is preliminary data.</text>
</comment>